<accession>A0AC35TN62</accession>
<evidence type="ECO:0000313" key="1">
    <source>
        <dbReference type="Proteomes" id="UP000095286"/>
    </source>
</evidence>
<name>A0AC35TN62_9BILA</name>
<proteinExistence type="predicted"/>
<protein>
    <submittedName>
        <fullName evidence="2">RRM domain-containing protein</fullName>
    </submittedName>
</protein>
<dbReference type="WBParaSite" id="RSKR_0000225800.1">
    <property type="protein sequence ID" value="RSKR_0000225800.1"/>
    <property type="gene ID" value="RSKR_0000225800"/>
</dbReference>
<evidence type="ECO:0000313" key="2">
    <source>
        <dbReference type="WBParaSite" id="RSKR_0000225800.1"/>
    </source>
</evidence>
<organism evidence="1 2">
    <name type="scientific">Rhabditophanes sp. KR3021</name>
    <dbReference type="NCBI Taxonomy" id="114890"/>
    <lineage>
        <taxon>Eukaryota</taxon>
        <taxon>Metazoa</taxon>
        <taxon>Ecdysozoa</taxon>
        <taxon>Nematoda</taxon>
        <taxon>Chromadorea</taxon>
        <taxon>Rhabditida</taxon>
        <taxon>Tylenchina</taxon>
        <taxon>Panagrolaimomorpha</taxon>
        <taxon>Strongyloidoidea</taxon>
        <taxon>Alloionematidae</taxon>
        <taxon>Rhabditophanes</taxon>
    </lineage>
</organism>
<dbReference type="Proteomes" id="UP000095286">
    <property type="component" value="Unplaced"/>
</dbReference>
<reference evidence="2" key="1">
    <citation type="submission" date="2016-11" db="UniProtKB">
        <authorList>
            <consortium name="WormBaseParasite"/>
        </authorList>
    </citation>
    <scope>IDENTIFICATION</scope>
    <source>
        <strain evidence="2">KR3021</strain>
    </source>
</reference>
<sequence>MGRSRHSSDSDDNRRKARRVSKSPSPVGRRKSRSRSAEKRSRSRSPKRFQSGGFKSSGGREREEEPSRCVGVFGLSGDTREAELEKVFGKHGDIERVTVLKDHATGESRKFGFVTFVSLDSAIKARDEIHGMSIDGRNVRVDYSIMKGRDNFRDRSPPRQSFRRRSPSPVSRGRRDDSREDRYERRGGDRDDRRRHDDDRRSSRRSPSPRGYRRSPDYGR</sequence>